<evidence type="ECO:0000256" key="4">
    <source>
        <dbReference type="ARBA" id="ARBA00023098"/>
    </source>
</evidence>
<dbReference type="Gene3D" id="3.40.630.30">
    <property type="match status" value="1"/>
</dbReference>
<dbReference type="KEGG" id="dvm:DvMF_2169"/>
<dbReference type="InterPro" id="IPR052351">
    <property type="entry name" value="Ornithine_N-alpha-AT"/>
</dbReference>
<evidence type="ECO:0000256" key="3">
    <source>
        <dbReference type="ARBA" id="ARBA00022679"/>
    </source>
</evidence>
<dbReference type="Pfam" id="PF19576">
    <property type="entry name" value="Acyltransf_2"/>
    <property type="match status" value="1"/>
</dbReference>
<evidence type="ECO:0000256" key="5">
    <source>
        <dbReference type="ARBA" id="ARBA00023315"/>
    </source>
</evidence>
<protein>
    <submittedName>
        <fullName evidence="8">Phospholipid/glycerol acyltransferase</fullName>
    </submittedName>
</protein>
<dbReference type="InterPro" id="IPR002123">
    <property type="entry name" value="Plipid/glycerol_acylTrfase"/>
</dbReference>
<keyword evidence="2" id="KW-0444">Lipid biosynthesis</keyword>
<dbReference type="SUPFAM" id="SSF69593">
    <property type="entry name" value="Glycerol-3-phosphate (1)-acyltransferase"/>
    <property type="match status" value="1"/>
</dbReference>
<dbReference type="AlphaFoldDB" id="B8DQJ3"/>
<dbReference type="GO" id="GO:0006629">
    <property type="term" value="P:lipid metabolic process"/>
    <property type="evidence" value="ECO:0007669"/>
    <property type="project" value="UniProtKB-KW"/>
</dbReference>
<keyword evidence="5 8" id="KW-0012">Acyltransferase</keyword>
<name>B8DQJ3_NITV9</name>
<comment type="pathway">
    <text evidence="1">Lipid metabolism.</text>
</comment>
<feature type="region of interest" description="Disordered" evidence="6">
    <location>
        <begin position="628"/>
        <end position="662"/>
    </location>
</feature>
<feature type="region of interest" description="Disordered" evidence="6">
    <location>
        <begin position="1"/>
        <end position="22"/>
    </location>
</feature>
<dbReference type="GO" id="GO:0016746">
    <property type="term" value="F:acyltransferase activity"/>
    <property type="evidence" value="ECO:0007669"/>
    <property type="project" value="UniProtKB-KW"/>
</dbReference>
<dbReference type="HOGENOM" id="CLU_033329_1_0_7"/>
<evidence type="ECO:0000256" key="6">
    <source>
        <dbReference type="SAM" id="MobiDB-lite"/>
    </source>
</evidence>
<sequence>MARAASAPFPACPEHSAHPEHPRSLVPAAARRIPAPLRIPLLHLLGVGRIDSLYRSMPQGGTPLDFARLALDVLGVSVRAEAEGFEGVPATGPLVMVANHPFGALEGLVLATALLPVRPDLRFLANYMLAAVPELRELIFSVDPFGGDGAQRRNMAGLRQAIRHVGEGGALVVFPSGTVSHLQPLRREITDPTWQSTVGRLVRRTGADALPLYFHGRNSMLFNLMGLLHPAARTALLPKELLRKRNTTVTLSVGRSVAAATLNELPDDAARTAYLRMRCYALKPRPRRVLSLPLLLPLLLPGKSGAVPDAVGTAASVSASPASPAARRMRPIAAARPLELLEAELAAIPPADVLLREGPWTIVETSADRSPELVREIGRLREVTFRAVGEGSGAPLDLDAFDADYRHLILWHEGDRALAGAYRLGEVDAILDAQGQRGLYSASLFRFRPEFFGGAPALELGRAFVAADYQRDYAPLLLLWKGIGRFILKRPGVRRLFGPVSVSLDYTPYSLNAIMDYLTRHHGCPATARLVRGRATPSLRQPGCLRRIEPAGLDWNGLCALVRDMEGGRTIPILFKHYLKLGGRIATFHVDRAFGSLDAFLIIDLLESPPRMLQRFMGADGLERYYAQTPRGTGEGAPGMEDGAGAPGSNGRGGLAAASGGA</sequence>
<dbReference type="PANTHER" id="PTHR37323">
    <property type="entry name" value="GCN5-RELATED N-ACETYLTRANSFERASE"/>
    <property type="match status" value="1"/>
</dbReference>
<dbReference type="InterPro" id="IPR016181">
    <property type="entry name" value="Acyl_CoA_acyltransferase"/>
</dbReference>
<feature type="compositionally biased region" description="Gly residues" evidence="6">
    <location>
        <begin position="645"/>
        <end position="662"/>
    </location>
</feature>
<dbReference type="eggNOG" id="COG0204">
    <property type="taxonomic scope" value="Bacteria"/>
</dbReference>
<accession>B8DQJ3</accession>
<feature type="domain" description="Phospholipid/glycerol acyltransferase" evidence="7">
    <location>
        <begin position="94"/>
        <end position="217"/>
    </location>
</feature>
<dbReference type="InterPro" id="IPR045746">
    <property type="entry name" value="ACT14924-like_Acyltransf_dom"/>
</dbReference>
<proteinExistence type="predicted"/>
<reference evidence="8" key="1">
    <citation type="submission" date="2008-10" db="EMBL/GenBank/DDBJ databases">
        <title>Complete sequence of Desulfovibrio vulgaris str. 'Miyazaki F'.</title>
        <authorList>
            <person name="Lucas S."/>
            <person name="Copeland A."/>
            <person name="Lapidus A."/>
            <person name="Glavina del Rio T."/>
            <person name="Dalin E."/>
            <person name="Tice H."/>
            <person name="Bruce D."/>
            <person name="Goodwin L."/>
            <person name="Pitluck S."/>
            <person name="Sims D."/>
            <person name="Brettin T."/>
            <person name="Detter J.C."/>
            <person name="Han C."/>
            <person name="Larimer F."/>
            <person name="Land M."/>
            <person name="Hauser L."/>
            <person name="Kyrpides N."/>
            <person name="Mikhailova N."/>
            <person name="Hazen T.C."/>
            <person name="Richardson P."/>
        </authorList>
    </citation>
    <scope>NUCLEOTIDE SEQUENCE</scope>
    <source>
        <strain evidence="8">Miyazaki F</strain>
    </source>
</reference>
<dbReference type="EMBL" id="CP001197">
    <property type="protein sequence ID" value="ACL09112.1"/>
    <property type="molecule type" value="Genomic_DNA"/>
</dbReference>
<dbReference type="STRING" id="883.DvMF_2169"/>
<evidence type="ECO:0000256" key="1">
    <source>
        <dbReference type="ARBA" id="ARBA00005189"/>
    </source>
</evidence>
<keyword evidence="4" id="KW-0443">Lipid metabolism</keyword>
<dbReference type="PANTHER" id="PTHR37323:SF1">
    <property type="entry name" value="L-ORNITHINE N(ALPHA)-ACYLTRANSFERASE"/>
    <property type="match status" value="1"/>
</dbReference>
<dbReference type="SUPFAM" id="SSF55729">
    <property type="entry name" value="Acyl-CoA N-acyltransferases (Nat)"/>
    <property type="match status" value="1"/>
</dbReference>
<evidence type="ECO:0000256" key="2">
    <source>
        <dbReference type="ARBA" id="ARBA00022516"/>
    </source>
</evidence>
<dbReference type="eggNOG" id="COG3176">
    <property type="taxonomic scope" value="Bacteria"/>
</dbReference>
<dbReference type="CDD" id="cd07986">
    <property type="entry name" value="LPLAT_ACT14924-like"/>
    <property type="match status" value="1"/>
</dbReference>
<dbReference type="Pfam" id="PF13444">
    <property type="entry name" value="Acetyltransf_5"/>
    <property type="match status" value="1"/>
</dbReference>
<organism evidence="8">
    <name type="scientific">Nitratidesulfovibrio vulgaris (strain DSM 19637 / Miyazaki F)</name>
    <name type="common">Desulfovibrio vulgaris</name>
    <dbReference type="NCBI Taxonomy" id="883"/>
    <lineage>
        <taxon>Bacteria</taxon>
        <taxon>Pseudomonadati</taxon>
        <taxon>Thermodesulfobacteriota</taxon>
        <taxon>Desulfovibrionia</taxon>
        <taxon>Desulfovibrionales</taxon>
        <taxon>Desulfovibrionaceae</taxon>
        <taxon>Nitratidesulfovibrio</taxon>
    </lineage>
</organism>
<dbReference type="SMART" id="SM00563">
    <property type="entry name" value="PlsC"/>
    <property type="match status" value="1"/>
</dbReference>
<evidence type="ECO:0000259" key="7">
    <source>
        <dbReference type="SMART" id="SM00563"/>
    </source>
</evidence>
<gene>
    <name evidence="8" type="ordered locus">DvMF_2169</name>
</gene>
<keyword evidence="3 8" id="KW-0808">Transferase</keyword>
<evidence type="ECO:0000313" key="8">
    <source>
        <dbReference type="EMBL" id="ACL09112.1"/>
    </source>
</evidence>